<name>W1NKF2_AMBTC</name>
<gene>
    <name evidence="2" type="ORF">AMTR_s00060p00207530</name>
</gene>
<dbReference type="Proteomes" id="UP000017836">
    <property type="component" value="Unassembled WGS sequence"/>
</dbReference>
<organism evidence="2 3">
    <name type="scientific">Amborella trichopoda</name>
    <dbReference type="NCBI Taxonomy" id="13333"/>
    <lineage>
        <taxon>Eukaryota</taxon>
        <taxon>Viridiplantae</taxon>
        <taxon>Streptophyta</taxon>
        <taxon>Embryophyta</taxon>
        <taxon>Tracheophyta</taxon>
        <taxon>Spermatophyta</taxon>
        <taxon>Magnoliopsida</taxon>
        <taxon>Amborellales</taxon>
        <taxon>Amborellaceae</taxon>
        <taxon>Amborella</taxon>
    </lineage>
</organism>
<proteinExistence type="predicted"/>
<sequence>MDGVDQRLHDCSTMGPPFLNHDSNSLRVVGGDADKSDGNHAKLVEGKDNILESEPLCLVVGFPINQVDPLPIIPVDPDDNMEPLEDLDLDNVVPIEALVEDSLLMNKMEQEDYFDAQGALMEVDDQVPLNIQPEMELPLLFSFVEDANQNVKEEEKEEEIKVTKMLSDMEVDFQGPLGVVFNELKEKKKARKLVEESKAKAPVDGAMSQKTLVNNGRKAKVKGASKPTSSSARIA</sequence>
<dbReference type="Gramene" id="ERM95951">
    <property type="protein sequence ID" value="ERM95951"/>
    <property type="gene ID" value="AMTR_s00060p00207530"/>
</dbReference>
<evidence type="ECO:0000313" key="2">
    <source>
        <dbReference type="EMBL" id="ERM95951.1"/>
    </source>
</evidence>
<evidence type="ECO:0000256" key="1">
    <source>
        <dbReference type="SAM" id="MobiDB-lite"/>
    </source>
</evidence>
<dbReference type="AlphaFoldDB" id="W1NKF2"/>
<dbReference type="EMBL" id="KI397373">
    <property type="protein sequence ID" value="ERM95951.1"/>
    <property type="molecule type" value="Genomic_DNA"/>
</dbReference>
<evidence type="ECO:0000313" key="3">
    <source>
        <dbReference type="Proteomes" id="UP000017836"/>
    </source>
</evidence>
<feature type="region of interest" description="Disordered" evidence="1">
    <location>
        <begin position="195"/>
        <end position="235"/>
    </location>
</feature>
<reference evidence="3" key="1">
    <citation type="journal article" date="2013" name="Science">
        <title>The Amborella genome and the evolution of flowering plants.</title>
        <authorList>
            <consortium name="Amborella Genome Project"/>
        </authorList>
    </citation>
    <scope>NUCLEOTIDE SEQUENCE [LARGE SCALE GENOMIC DNA]</scope>
</reference>
<accession>W1NKF2</accession>
<dbReference type="HOGENOM" id="CLU_1181619_0_0_1"/>
<keyword evidence="3" id="KW-1185">Reference proteome</keyword>
<feature type="compositionally biased region" description="Polar residues" evidence="1">
    <location>
        <begin position="226"/>
        <end position="235"/>
    </location>
</feature>
<protein>
    <submittedName>
        <fullName evidence="2">Uncharacterized protein</fullName>
    </submittedName>
</protein>